<dbReference type="AlphaFoldDB" id="A0A834W5T5"/>
<protein>
    <recommendedName>
        <fullName evidence="1">Retrovirus-related Pol polyprotein from transposon TNT 1-94-like beta-barrel domain-containing protein</fullName>
    </recommendedName>
</protein>
<feature type="domain" description="Retrovirus-related Pol polyprotein from transposon TNT 1-94-like beta-barrel" evidence="1">
    <location>
        <begin position="344"/>
        <end position="413"/>
    </location>
</feature>
<dbReference type="Proteomes" id="UP000634136">
    <property type="component" value="Unassembled WGS sequence"/>
</dbReference>
<dbReference type="PANTHER" id="PTHR34222">
    <property type="entry name" value="GAG_PRE-INTEGRS DOMAIN-CONTAINING PROTEIN"/>
    <property type="match status" value="1"/>
</dbReference>
<dbReference type="OrthoDB" id="8060515at2759"/>
<evidence type="ECO:0000313" key="2">
    <source>
        <dbReference type="EMBL" id="KAF7810397.1"/>
    </source>
</evidence>
<dbReference type="Pfam" id="PF14223">
    <property type="entry name" value="Retrotran_gag_2"/>
    <property type="match status" value="1"/>
</dbReference>
<reference evidence="2" key="1">
    <citation type="submission" date="2020-09" db="EMBL/GenBank/DDBJ databases">
        <title>Genome-Enabled Discovery of Anthraquinone Biosynthesis in Senna tora.</title>
        <authorList>
            <person name="Kang S.-H."/>
            <person name="Pandey R.P."/>
            <person name="Lee C.-M."/>
            <person name="Sim J.-S."/>
            <person name="Jeong J.-T."/>
            <person name="Choi B.-S."/>
            <person name="Jung M."/>
            <person name="Ginzburg D."/>
            <person name="Zhao K."/>
            <person name="Won S.Y."/>
            <person name="Oh T.-J."/>
            <person name="Yu Y."/>
            <person name="Kim N.-H."/>
            <person name="Lee O.R."/>
            <person name="Lee T.-H."/>
            <person name="Bashyal P."/>
            <person name="Kim T.-S."/>
            <person name="Lee W.-H."/>
            <person name="Kawkins C."/>
            <person name="Kim C.-K."/>
            <person name="Kim J.S."/>
            <person name="Ahn B.O."/>
            <person name="Rhee S.Y."/>
            <person name="Sohng J.K."/>
        </authorList>
    </citation>
    <scope>NUCLEOTIDE SEQUENCE</scope>
    <source>
        <tissue evidence="2">Leaf</tissue>
    </source>
</reference>
<dbReference type="EMBL" id="JAAIUW010000011">
    <property type="protein sequence ID" value="KAF7810397.1"/>
    <property type="molecule type" value="Genomic_DNA"/>
</dbReference>
<dbReference type="Pfam" id="PF22936">
    <property type="entry name" value="Pol_BBD"/>
    <property type="match status" value="1"/>
</dbReference>
<evidence type="ECO:0000259" key="1">
    <source>
        <dbReference type="Pfam" id="PF22936"/>
    </source>
</evidence>
<dbReference type="PANTHER" id="PTHR34222:SF99">
    <property type="entry name" value="PROTEIN, PUTATIVE-RELATED"/>
    <property type="match status" value="1"/>
</dbReference>
<comment type="caution">
    <text evidence="2">The sequence shown here is derived from an EMBL/GenBank/DDBJ whole genome shotgun (WGS) entry which is preliminary data.</text>
</comment>
<organism evidence="2 3">
    <name type="scientific">Senna tora</name>
    <dbReference type="NCBI Taxonomy" id="362788"/>
    <lineage>
        <taxon>Eukaryota</taxon>
        <taxon>Viridiplantae</taxon>
        <taxon>Streptophyta</taxon>
        <taxon>Embryophyta</taxon>
        <taxon>Tracheophyta</taxon>
        <taxon>Spermatophyta</taxon>
        <taxon>Magnoliopsida</taxon>
        <taxon>eudicotyledons</taxon>
        <taxon>Gunneridae</taxon>
        <taxon>Pentapetalae</taxon>
        <taxon>rosids</taxon>
        <taxon>fabids</taxon>
        <taxon>Fabales</taxon>
        <taxon>Fabaceae</taxon>
        <taxon>Caesalpinioideae</taxon>
        <taxon>Cassia clade</taxon>
        <taxon>Senna</taxon>
    </lineage>
</organism>
<sequence length="528" mass="58869">MSNLNGEEGSSKTKELIVTSLESKEKLCFVDGSLPSPSQSDAVAYRRWKNADSMVKAWIINSISKDLANHFIYFPSALSLWKELETRYGLSCGPQIYQIQRLINTFQQGNDPVSTYYGRLYKCWDELHRLMPRTICTYAANKTNEEIDCSLKLNQFLMGLNDTYDALRSQILAMKPKPSVSEAFSMVAQMETEKEVKLSHSGGSVITDASALLANSVKNGREHKGGKKKENKKDLHCDHCGYFGHTKETCFKLNGYPDWWKEKKASGTGAVKKQQANLAVNDEADNPLEMKDSTDFSTMISQLVRQEIAKLSKGKTGDEVVSFAHTDFAGNASNLQTLKVFGTWIVDTGASSHMSHDKNMLSEIKVLESPITVHLPYGKTIIVKEVGRAIINDDLTLENVLLIPSFKYNLLSDNKTKRVLAVGNTIGSLYYLKQKVLKMHENCNNALSSTNSSNAVMDATVFWHHRLGHAPLFVLNKAKIGVASSLPVCDICYKAKQQRMVFPVSSSRASDLFSLIHVDVWGRIEGLV</sequence>
<evidence type="ECO:0000313" key="3">
    <source>
        <dbReference type="Proteomes" id="UP000634136"/>
    </source>
</evidence>
<proteinExistence type="predicted"/>
<dbReference type="InterPro" id="IPR054722">
    <property type="entry name" value="PolX-like_BBD"/>
</dbReference>
<accession>A0A834W5T5</accession>
<gene>
    <name evidence="2" type="ORF">G2W53_037140</name>
</gene>
<name>A0A834W5T5_9FABA</name>
<keyword evidence="3" id="KW-1185">Reference proteome</keyword>